<comment type="caution">
    <text evidence="11">The sequence shown here is derived from an EMBL/GenBank/DDBJ whole genome shotgun (WGS) entry which is preliminary data.</text>
</comment>
<evidence type="ECO:0000313" key="14">
    <source>
        <dbReference type="Proteomes" id="UP000238296"/>
    </source>
</evidence>
<dbReference type="GO" id="GO:0006412">
    <property type="term" value="P:translation"/>
    <property type="evidence" value="ECO:0007669"/>
    <property type="project" value="UniProtKB-UniRule"/>
</dbReference>
<dbReference type="PIRSF" id="PIRSF002131">
    <property type="entry name" value="Ribosomal_S11"/>
    <property type="match status" value="1"/>
</dbReference>
<sequence length="140" mass="14892">MPPKKAAATAKKGQKTLKTRRREKKNIPHGAAHIKSTFNNTIVTITDPSGNVIAWASSGHVGFKGSRKSTPFAAQLAAENAARKAQEHGVKKVDVFVKGPGSGRETAIRSLQAAGLEVGAISDVTPQPHNGCRPPKRRRV</sequence>
<dbReference type="AlphaFoldDB" id="A0A1S1NFW1"/>
<gene>
    <name evidence="8 12" type="primary">rpsK</name>
    <name evidence="11" type="ORF">BKN37_18620</name>
    <name evidence="12" type="ORF">C1Y40_03242</name>
</gene>
<dbReference type="PROSITE" id="PS00054">
    <property type="entry name" value="RIBOSOMAL_S11"/>
    <property type="match status" value="1"/>
</dbReference>
<evidence type="ECO:0000256" key="4">
    <source>
        <dbReference type="ARBA" id="ARBA00022980"/>
    </source>
</evidence>
<evidence type="ECO:0000313" key="11">
    <source>
        <dbReference type="EMBL" id="OHU99953.1"/>
    </source>
</evidence>
<evidence type="ECO:0000313" key="13">
    <source>
        <dbReference type="Proteomes" id="UP000179734"/>
    </source>
</evidence>
<dbReference type="Proteomes" id="UP000179734">
    <property type="component" value="Unassembled WGS sequence"/>
</dbReference>
<feature type="compositionally biased region" description="Low complexity" evidence="10">
    <location>
        <begin position="1"/>
        <end position="11"/>
    </location>
</feature>
<dbReference type="GO" id="GO:0019843">
    <property type="term" value="F:rRNA binding"/>
    <property type="evidence" value="ECO:0007669"/>
    <property type="project" value="UniProtKB-UniRule"/>
</dbReference>
<evidence type="ECO:0000256" key="6">
    <source>
        <dbReference type="ARBA" id="ARBA00035160"/>
    </source>
</evidence>
<dbReference type="InterPro" id="IPR019981">
    <property type="entry name" value="Ribosomal_uS11_bac-type"/>
</dbReference>
<reference evidence="12" key="3">
    <citation type="submission" date="2018-01" db="EMBL/GenBank/DDBJ databases">
        <authorList>
            <person name="Gaut B.S."/>
            <person name="Morton B.R."/>
            <person name="Clegg M.T."/>
            <person name="Duvall M.R."/>
        </authorList>
    </citation>
    <scope>NUCLEOTIDE SEQUENCE</scope>
    <source>
        <strain evidence="12">ATCC BAA-2683</strain>
    </source>
</reference>
<evidence type="ECO:0000256" key="2">
    <source>
        <dbReference type="ARBA" id="ARBA00022730"/>
    </source>
</evidence>
<keyword evidence="5 8" id="KW-0687">Ribonucleoprotein</keyword>
<keyword evidence="3 8" id="KW-0694">RNA-binding</keyword>
<comment type="similarity">
    <text evidence="1 8 9">Belongs to the universal ribosomal protein uS11 family.</text>
</comment>
<dbReference type="Proteomes" id="UP000238296">
    <property type="component" value="Unassembled WGS sequence"/>
</dbReference>
<evidence type="ECO:0000256" key="8">
    <source>
        <dbReference type="HAMAP-Rule" id="MF_01310"/>
    </source>
</evidence>
<comment type="subunit">
    <text evidence="8">Part of the 30S ribosomal subunit. Interacts with proteins S7 and S18. Binds to IF-3.</text>
</comment>
<dbReference type="GO" id="GO:0005840">
    <property type="term" value="C:ribosome"/>
    <property type="evidence" value="ECO:0007669"/>
    <property type="project" value="UniProtKB-KW"/>
</dbReference>
<comment type="function">
    <text evidence="7 8">Located on the platform of the 30S subunit, it bridges several disparate RNA helices of the 16S rRNA. Forms part of the Shine-Dalgarno cleft in the 70S ribosome.</text>
</comment>
<protein>
    <recommendedName>
        <fullName evidence="6 8">Small ribosomal subunit protein uS11</fullName>
    </recommendedName>
</protein>
<keyword evidence="2 8" id="KW-0699">rRNA-binding</keyword>
<keyword evidence="13" id="KW-1185">Reference proteome</keyword>
<evidence type="ECO:0000256" key="3">
    <source>
        <dbReference type="ARBA" id="ARBA00022884"/>
    </source>
</evidence>
<feature type="compositionally biased region" description="Basic residues" evidence="10">
    <location>
        <begin position="12"/>
        <end position="24"/>
    </location>
</feature>
<name>A0A1S1NFW1_9MYCO</name>
<dbReference type="NCBIfam" id="TIGR03632">
    <property type="entry name" value="uS11_bact"/>
    <property type="match status" value="1"/>
</dbReference>
<dbReference type="InterPro" id="IPR001971">
    <property type="entry name" value="Ribosomal_uS11"/>
</dbReference>
<dbReference type="GO" id="GO:1990904">
    <property type="term" value="C:ribonucleoprotein complex"/>
    <property type="evidence" value="ECO:0007669"/>
    <property type="project" value="UniProtKB-KW"/>
</dbReference>
<organism evidence="11 13">
    <name type="scientific">Mycobacterium talmoniae</name>
    <dbReference type="NCBI Taxonomy" id="1858794"/>
    <lineage>
        <taxon>Bacteria</taxon>
        <taxon>Bacillati</taxon>
        <taxon>Actinomycetota</taxon>
        <taxon>Actinomycetes</taxon>
        <taxon>Mycobacteriales</taxon>
        <taxon>Mycobacteriaceae</taxon>
        <taxon>Mycobacterium</taxon>
    </lineage>
</organism>
<feature type="region of interest" description="Disordered" evidence="10">
    <location>
        <begin position="1"/>
        <end position="26"/>
    </location>
</feature>
<dbReference type="Pfam" id="PF00411">
    <property type="entry name" value="Ribosomal_S11"/>
    <property type="match status" value="1"/>
</dbReference>
<dbReference type="FunFam" id="3.30.420.80:FF:000001">
    <property type="entry name" value="30S ribosomal protein S11"/>
    <property type="match status" value="1"/>
</dbReference>
<dbReference type="SUPFAM" id="SSF53137">
    <property type="entry name" value="Translational machinery components"/>
    <property type="match status" value="1"/>
</dbReference>
<dbReference type="NCBIfam" id="NF003698">
    <property type="entry name" value="PRK05309.1"/>
    <property type="match status" value="1"/>
</dbReference>
<evidence type="ECO:0000256" key="9">
    <source>
        <dbReference type="RuleBase" id="RU003629"/>
    </source>
</evidence>
<dbReference type="EMBL" id="MLQM01000117">
    <property type="protein sequence ID" value="OHU99953.1"/>
    <property type="molecule type" value="Genomic_DNA"/>
</dbReference>
<dbReference type="InterPro" id="IPR036967">
    <property type="entry name" value="Ribosomal_uS11_sf"/>
</dbReference>
<evidence type="ECO:0000256" key="7">
    <source>
        <dbReference type="ARBA" id="ARBA00058053"/>
    </source>
</evidence>
<dbReference type="HAMAP" id="MF_01310">
    <property type="entry name" value="Ribosomal_uS11"/>
    <property type="match status" value="1"/>
</dbReference>
<reference evidence="11 13" key="1">
    <citation type="submission" date="2016-10" db="EMBL/GenBank/DDBJ databases">
        <title>Genome sequence of Mycobacterium talmonii.</title>
        <authorList>
            <person name="Greninger A.L."/>
            <person name="Elliott B."/>
            <person name="Vasireddy S."/>
            <person name="Vasireddy R."/>
        </authorList>
    </citation>
    <scope>NUCLEOTIDE SEQUENCE [LARGE SCALE GENOMIC DNA]</scope>
    <source>
        <strain evidence="11">MO-5499</strain>
        <strain evidence="13">NE-TNMC-100812</strain>
    </source>
</reference>
<evidence type="ECO:0000256" key="10">
    <source>
        <dbReference type="SAM" id="MobiDB-lite"/>
    </source>
</evidence>
<evidence type="ECO:0000313" key="12">
    <source>
        <dbReference type="EMBL" id="PQM46585.1"/>
    </source>
</evidence>
<dbReference type="InterPro" id="IPR018102">
    <property type="entry name" value="Ribosomal_uS11_CS"/>
</dbReference>
<accession>A0A1S1NFW1</accession>
<reference evidence="12 14" key="2">
    <citation type="journal article" date="2017" name="Int. J. Syst. Evol. Microbiol.">
        <title>Mycobacterium talmoniae sp. nov., a slowly growing mycobacterium isolated from human respiratory samples.</title>
        <authorList>
            <person name="Davidson R.M."/>
            <person name="DeGroote M.A."/>
            <person name="Marola J.L."/>
            <person name="Buss S."/>
            <person name="Jones V."/>
            <person name="McNeil M.R."/>
            <person name="Freifeld A.G."/>
            <person name="Elaine Epperson L."/>
            <person name="Hasan N.A."/>
            <person name="Jackson M."/>
            <person name="Iwen P.C."/>
            <person name="Salfinger M."/>
            <person name="Strong M."/>
        </authorList>
    </citation>
    <scope>NUCLEOTIDE SEQUENCE [LARGE SCALE GENOMIC DNA]</scope>
    <source>
        <strain evidence="12 14">ATCC BAA-2683</strain>
    </source>
</reference>
<dbReference type="RefSeq" id="WP_071028453.1">
    <property type="nucleotide sequence ID" value="NZ_MLQM01000117.1"/>
</dbReference>
<dbReference type="GO" id="GO:0003735">
    <property type="term" value="F:structural constituent of ribosome"/>
    <property type="evidence" value="ECO:0007669"/>
    <property type="project" value="InterPro"/>
</dbReference>
<proteinExistence type="inferred from homology"/>
<keyword evidence="4 8" id="KW-0689">Ribosomal protein</keyword>
<evidence type="ECO:0000256" key="5">
    <source>
        <dbReference type="ARBA" id="ARBA00023274"/>
    </source>
</evidence>
<dbReference type="EMBL" id="PPEA01000463">
    <property type="protein sequence ID" value="PQM46585.1"/>
    <property type="molecule type" value="Genomic_DNA"/>
</dbReference>
<dbReference type="Gene3D" id="3.30.420.80">
    <property type="entry name" value="Ribosomal protein S11"/>
    <property type="match status" value="1"/>
</dbReference>
<evidence type="ECO:0000256" key="1">
    <source>
        <dbReference type="ARBA" id="ARBA00006194"/>
    </source>
</evidence>
<dbReference type="PANTHER" id="PTHR11759">
    <property type="entry name" value="40S RIBOSOMAL PROTEIN S14/30S RIBOSOMAL PROTEIN S11"/>
    <property type="match status" value="1"/>
</dbReference>